<organism evidence="1">
    <name type="scientific">marine sediment metagenome</name>
    <dbReference type="NCBI Taxonomy" id="412755"/>
    <lineage>
        <taxon>unclassified sequences</taxon>
        <taxon>metagenomes</taxon>
        <taxon>ecological metagenomes</taxon>
    </lineage>
</organism>
<proteinExistence type="predicted"/>
<accession>A0A0F9LSP1</accession>
<sequence>MAQHKEQGKDLSKYHCNACNENFFIDAEDDDAYYCPFCGSETGVYRTATWWMLAPVDKTRMDDEILVIPKS</sequence>
<protein>
    <submittedName>
        <fullName evidence="1">Uncharacterized protein</fullName>
    </submittedName>
</protein>
<dbReference type="EMBL" id="LAZR01011739">
    <property type="protein sequence ID" value="KKM60107.1"/>
    <property type="molecule type" value="Genomic_DNA"/>
</dbReference>
<name>A0A0F9LSP1_9ZZZZ</name>
<reference evidence="1" key="1">
    <citation type="journal article" date="2015" name="Nature">
        <title>Complex archaea that bridge the gap between prokaryotes and eukaryotes.</title>
        <authorList>
            <person name="Spang A."/>
            <person name="Saw J.H."/>
            <person name="Jorgensen S.L."/>
            <person name="Zaremba-Niedzwiedzka K."/>
            <person name="Martijn J."/>
            <person name="Lind A.E."/>
            <person name="van Eijk R."/>
            <person name="Schleper C."/>
            <person name="Guy L."/>
            <person name="Ettema T.J."/>
        </authorList>
    </citation>
    <scope>NUCLEOTIDE SEQUENCE</scope>
</reference>
<dbReference type="Gene3D" id="2.20.28.30">
    <property type="entry name" value="RNA polymerase ii, chain L"/>
    <property type="match status" value="1"/>
</dbReference>
<comment type="caution">
    <text evidence="1">The sequence shown here is derived from an EMBL/GenBank/DDBJ whole genome shotgun (WGS) entry which is preliminary data.</text>
</comment>
<evidence type="ECO:0000313" key="1">
    <source>
        <dbReference type="EMBL" id="KKM60107.1"/>
    </source>
</evidence>
<dbReference type="AlphaFoldDB" id="A0A0F9LSP1"/>
<gene>
    <name evidence="1" type="ORF">LCGC14_1545240</name>
</gene>